<dbReference type="AlphaFoldDB" id="A0A0L8A9B5"/>
<name>A0A0L8A9B5_9GAMM</name>
<comment type="caution">
    <text evidence="2">The sequence shown here is derived from an EMBL/GenBank/DDBJ whole genome shotgun (WGS) entry which is preliminary data.</text>
</comment>
<evidence type="ECO:0000256" key="1">
    <source>
        <dbReference type="SAM" id="SignalP"/>
    </source>
</evidence>
<feature type="signal peptide" evidence="1">
    <location>
        <begin position="1"/>
        <end position="17"/>
    </location>
</feature>
<dbReference type="OrthoDB" id="6058663at2"/>
<protein>
    <recommendedName>
        <fullName evidence="4">Lipoprotein</fullName>
    </recommendedName>
</protein>
<evidence type="ECO:0000313" key="3">
    <source>
        <dbReference type="Proteomes" id="UP000036890"/>
    </source>
</evidence>
<sequence length="121" mass="13412">MKIKIFLSAALSMPLLASCVQDRGCLLRVANQDHDSSSSQKIHADMDELIHSRPVDGAREVNAELVVSQLELSREGRRNRRIFYVLTDGGGKFLTAGTCGIDEDQCASVIVKRMIAFCERM</sequence>
<evidence type="ECO:0000313" key="2">
    <source>
        <dbReference type="EMBL" id="KOE98972.1"/>
    </source>
</evidence>
<evidence type="ECO:0008006" key="4">
    <source>
        <dbReference type="Google" id="ProtNLM"/>
    </source>
</evidence>
<keyword evidence="1" id="KW-0732">Signal</keyword>
<organism evidence="2 3">
    <name type="scientific">Stenotrophomonas geniculata N1</name>
    <dbReference type="NCBI Taxonomy" id="1167641"/>
    <lineage>
        <taxon>Bacteria</taxon>
        <taxon>Pseudomonadati</taxon>
        <taxon>Pseudomonadota</taxon>
        <taxon>Gammaproteobacteria</taxon>
        <taxon>Lysobacterales</taxon>
        <taxon>Lysobacteraceae</taxon>
        <taxon>Stenotrophomonas</taxon>
    </lineage>
</organism>
<gene>
    <name evidence="2" type="ORF">W7K_11285</name>
</gene>
<dbReference type="Proteomes" id="UP000036890">
    <property type="component" value="Unassembled WGS sequence"/>
</dbReference>
<proteinExistence type="predicted"/>
<feature type="chain" id="PRO_5005579607" description="Lipoprotein" evidence="1">
    <location>
        <begin position="18"/>
        <end position="121"/>
    </location>
</feature>
<dbReference type="RefSeq" id="WP_010483564.1">
    <property type="nucleotide sequence ID" value="NZ_AJLO02000024.1"/>
</dbReference>
<dbReference type="PROSITE" id="PS51257">
    <property type="entry name" value="PROKAR_LIPOPROTEIN"/>
    <property type="match status" value="1"/>
</dbReference>
<reference evidence="2 3" key="1">
    <citation type="journal article" date="2012" name="J. Bacteriol.">
        <title>Genome sequence of a novel nicotine-degrading strain, Pseudomonas geniculata N1.</title>
        <authorList>
            <person name="Tang H."/>
            <person name="Yu H."/>
            <person name="Tai C."/>
            <person name="Huang K."/>
            <person name="Liu Y."/>
            <person name="Wang L."/>
            <person name="Yao Y."/>
            <person name="Wu G."/>
            <person name="Xu P."/>
        </authorList>
    </citation>
    <scope>NUCLEOTIDE SEQUENCE [LARGE SCALE GENOMIC DNA]</scope>
    <source>
        <strain evidence="2 3">N1</strain>
    </source>
</reference>
<accession>A0A0L8A9B5</accession>
<dbReference type="EMBL" id="AJLO02000024">
    <property type="protein sequence ID" value="KOE98972.1"/>
    <property type="molecule type" value="Genomic_DNA"/>
</dbReference>